<gene>
    <name evidence="2" type="primary">Akap8l</name>
    <name evidence="2" type="ORF">TODMEX_R10287</name>
</gene>
<dbReference type="InterPro" id="IPR007071">
    <property type="entry name" value="AKAP95"/>
</dbReference>
<dbReference type="EMBL" id="WEIS01092938">
    <property type="protein sequence ID" value="NWI70660.1"/>
    <property type="molecule type" value="Genomic_DNA"/>
</dbReference>
<organism evidence="2 3">
    <name type="scientific">Todus mexicanus</name>
    <name type="common">Puerto Rican tody</name>
    <dbReference type="NCBI Taxonomy" id="135184"/>
    <lineage>
        <taxon>Eukaryota</taxon>
        <taxon>Metazoa</taxon>
        <taxon>Chordata</taxon>
        <taxon>Craniata</taxon>
        <taxon>Vertebrata</taxon>
        <taxon>Euteleostomi</taxon>
        <taxon>Archelosauria</taxon>
        <taxon>Archosauria</taxon>
        <taxon>Dinosauria</taxon>
        <taxon>Saurischia</taxon>
        <taxon>Theropoda</taxon>
        <taxon>Coelurosauria</taxon>
        <taxon>Aves</taxon>
        <taxon>Neognathae</taxon>
        <taxon>Neoaves</taxon>
        <taxon>Telluraves</taxon>
        <taxon>Coraciimorphae</taxon>
        <taxon>Coraciiformes</taxon>
        <taxon>Todidae</taxon>
        <taxon>Todus</taxon>
    </lineage>
</organism>
<dbReference type="Proteomes" id="UP000660247">
    <property type="component" value="Unassembled WGS sequence"/>
</dbReference>
<feature type="compositionally biased region" description="Low complexity" evidence="1">
    <location>
        <begin position="112"/>
        <end position="125"/>
    </location>
</feature>
<comment type="caution">
    <text evidence="2">The sequence shown here is derived from an EMBL/GenBank/DDBJ whole genome shotgun (WGS) entry which is preliminary data.</text>
</comment>
<feature type="non-terminal residue" evidence="2">
    <location>
        <position position="125"/>
    </location>
</feature>
<dbReference type="GO" id="GO:0003677">
    <property type="term" value="F:DNA binding"/>
    <property type="evidence" value="ECO:0007669"/>
    <property type="project" value="InterPro"/>
</dbReference>
<keyword evidence="3" id="KW-1185">Reference proteome</keyword>
<name>A0A851DPV2_TODME</name>
<dbReference type="AlphaFoldDB" id="A0A851DPV2"/>
<evidence type="ECO:0000313" key="3">
    <source>
        <dbReference type="Proteomes" id="UP000660247"/>
    </source>
</evidence>
<dbReference type="GO" id="GO:0034237">
    <property type="term" value="F:protein kinase A regulatory subunit binding"/>
    <property type="evidence" value="ECO:0007669"/>
    <property type="project" value="TreeGrafter"/>
</dbReference>
<feature type="region of interest" description="Disordered" evidence="1">
    <location>
        <begin position="63"/>
        <end position="125"/>
    </location>
</feature>
<evidence type="ECO:0000256" key="1">
    <source>
        <dbReference type="SAM" id="MobiDB-lite"/>
    </source>
</evidence>
<dbReference type="OrthoDB" id="8923935at2759"/>
<accession>A0A851DPV2</accession>
<dbReference type="GO" id="GO:0016363">
    <property type="term" value="C:nuclear matrix"/>
    <property type="evidence" value="ECO:0007669"/>
    <property type="project" value="TreeGrafter"/>
</dbReference>
<dbReference type="PANTHER" id="PTHR12190:SF4">
    <property type="entry name" value="A-KINASE ANCHOR PROTEIN 8-LIKE"/>
    <property type="match status" value="1"/>
</dbReference>
<proteinExistence type="predicted"/>
<feature type="non-terminal residue" evidence="2">
    <location>
        <position position="1"/>
    </location>
</feature>
<protein>
    <submittedName>
        <fullName evidence="2">AKP8L protein</fullName>
    </submittedName>
</protein>
<dbReference type="PANTHER" id="PTHR12190">
    <property type="entry name" value="A-KINASE ANCHOR PROTEIN AKAP 8"/>
    <property type="match status" value="1"/>
</dbReference>
<reference evidence="2" key="1">
    <citation type="submission" date="2019-10" db="EMBL/GenBank/DDBJ databases">
        <title>Bird 10,000 Genomes (B10K) Project - Family phase.</title>
        <authorList>
            <person name="Zhang G."/>
        </authorList>
    </citation>
    <scope>NUCLEOTIDE SEQUENCE</scope>
    <source>
        <strain evidence="2">B10K-DU-002-69</strain>
        <tissue evidence="2">Muscle</tissue>
    </source>
</reference>
<evidence type="ECO:0000313" key="2">
    <source>
        <dbReference type="EMBL" id="NWI70660.1"/>
    </source>
</evidence>
<sequence length="125" mass="13661">GYEGYGYGYGYGQENSGGYGYGVAASNSWEMANSDVDVNPDGSGADVMAKMNQRLDMVPHMDAEAVPGGHYGSGGDRYDSYESYDSRPSLNDRDLYRSAYDYGDAEPDADGAYDAPYDDFYANRR</sequence>